<dbReference type="SUPFAM" id="SSF51556">
    <property type="entry name" value="Metallo-dependent hydrolases"/>
    <property type="match status" value="1"/>
</dbReference>
<feature type="binding site" evidence="4">
    <location>
        <position position="213"/>
    </location>
    <ligand>
        <name>Zn(2+)</name>
        <dbReference type="ChEBI" id="CHEBI:29105"/>
    </ligand>
</feature>
<feature type="binding site" evidence="4">
    <location>
        <position position="68"/>
    </location>
    <ligand>
        <name>Zn(2+)</name>
        <dbReference type="ChEBI" id="CHEBI:29105"/>
    </ligand>
</feature>
<keyword evidence="2 4" id="KW-0378">Hydrolase</keyword>
<comment type="caution">
    <text evidence="4">Lacks conserved residue(s) required for the propagation of feature annotation.</text>
</comment>
<dbReference type="GO" id="GO:0050270">
    <property type="term" value="F:S-adenosylhomocysteine deaminase activity"/>
    <property type="evidence" value="ECO:0007669"/>
    <property type="project" value="UniProtKB-UniRule"/>
</dbReference>
<dbReference type="CDD" id="cd01298">
    <property type="entry name" value="ATZ_TRZ_like"/>
    <property type="match status" value="1"/>
</dbReference>
<dbReference type="OrthoDB" id="9807210at2"/>
<dbReference type="InterPro" id="IPR023512">
    <property type="entry name" value="Deaminase_MtaD/DadD"/>
</dbReference>
<dbReference type="PANTHER" id="PTHR43794">
    <property type="entry name" value="AMINOHYDROLASE SSNA-RELATED"/>
    <property type="match status" value="1"/>
</dbReference>
<dbReference type="eggNOG" id="COG0402">
    <property type="taxonomic scope" value="Bacteria"/>
</dbReference>
<sequence>MAKYLIRGMVLPMTGEHDFYPQGEIAVENDFIISVGPRGSKPDGFEPDQILDLQNDVIMPGLINTHTHAAMTMLRGYADDMPLMPWLEKKVWPFEEKLQGEDVYWGSKLAFAEMIKSGTTAMADMYFFMEDVARAVIDTGIRAVLARGIVALEKETGLRSLKNNIELFEKYHGAGAGRIKVYFGPHAPYTCPGDVLRTVKKEADRLGTGIHIHLAETLTEVETIKEKYGLSPAKWLEQLDFFGGPVLAAHCVHLDEEEMDILRKNDVAVAHNPESNMKLNSGAAPVKALLDRGILVGIGTDGTSSNNDLDMFSEIRTASFLQKLVSGPEALPAYTVLKMATVDGAKALGLDKVGMLKPGYKADLISVDFDQPHFYPRFSVVSHLVYCAKGNDVRTVMVDGCLLMADRQLFKIDQKEVCTETENRAKRIAEAVG</sequence>
<keyword evidence="3 4" id="KW-0862">Zinc</keyword>
<dbReference type="SUPFAM" id="SSF51338">
    <property type="entry name" value="Composite domain of metallo-dependent hydrolases"/>
    <property type="match status" value="1"/>
</dbReference>
<comment type="similarity">
    <text evidence="4">Belongs to the metallo-dependent hydrolases superfamily. MTA/SAH deaminase family.</text>
</comment>
<feature type="binding site" evidence="4">
    <location>
        <position position="216"/>
    </location>
    <ligand>
        <name>substrate</name>
    </ligand>
</feature>
<keyword evidence="1 4" id="KW-0479">Metal-binding</keyword>
<accession>F0SUE6</accession>
<reference evidence="6 7" key="1">
    <citation type="journal article" date="2011" name="Stand. Genomic Sci.">
        <title>Complete genome sequence of Syntrophobotulus glycolicus type strain (FlGlyR).</title>
        <authorList>
            <person name="Han C."/>
            <person name="Mwirichia R."/>
            <person name="Chertkov O."/>
            <person name="Held B."/>
            <person name="Lapidus A."/>
            <person name="Nolan M."/>
            <person name="Lucas S."/>
            <person name="Hammon N."/>
            <person name="Deshpande S."/>
            <person name="Cheng J.F."/>
            <person name="Tapia R."/>
            <person name="Goodwin L."/>
            <person name="Pitluck S."/>
            <person name="Huntemann M."/>
            <person name="Liolios K."/>
            <person name="Ivanova N."/>
            <person name="Pagani I."/>
            <person name="Mavromatis K."/>
            <person name="Ovchinikova G."/>
            <person name="Pati A."/>
            <person name="Chen A."/>
            <person name="Palaniappan K."/>
            <person name="Land M."/>
            <person name="Hauser L."/>
            <person name="Brambilla E.M."/>
            <person name="Rohde M."/>
            <person name="Spring S."/>
            <person name="Sikorski J."/>
            <person name="Goker M."/>
            <person name="Woyke T."/>
            <person name="Bristow J."/>
            <person name="Eisen J.A."/>
            <person name="Markowitz V."/>
            <person name="Hugenholtz P."/>
            <person name="Kyrpides N.C."/>
            <person name="Klenk H.P."/>
            <person name="Detter J.C."/>
        </authorList>
    </citation>
    <scope>NUCLEOTIDE SEQUENCE [LARGE SCALE GENOMIC DNA]</scope>
    <source>
        <strain evidence="7">DSM 8271 / FlGlyR</strain>
    </source>
</reference>
<protein>
    <recommendedName>
        <fullName evidence="4">5-methylthioadenosine/S-adenosylhomocysteine deaminase</fullName>
        <shortName evidence="4">MTA/SAH deaminase</shortName>
        <ecNumber evidence="4">3.5.4.28</ecNumber>
        <ecNumber evidence="4">3.5.4.31</ecNumber>
    </recommendedName>
</protein>
<dbReference type="InterPro" id="IPR006680">
    <property type="entry name" value="Amidohydro-rel"/>
</dbReference>
<feature type="domain" description="Amidohydrolase-related" evidence="5">
    <location>
        <begin position="57"/>
        <end position="400"/>
    </location>
</feature>
<dbReference type="AlphaFoldDB" id="F0SUE6"/>
<dbReference type="Gene3D" id="3.20.20.140">
    <property type="entry name" value="Metal-dependent hydrolases"/>
    <property type="match status" value="1"/>
</dbReference>
<feature type="binding site" evidence="4">
    <location>
        <position position="147"/>
    </location>
    <ligand>
        <name>substrate</name>
    </ligand>
</feature>
<gene>
    <name evidence="4" type="primary">mtaD</name>
    <name evidence="6" type="ordered locus">Sgly_2308</name>
</gene>
<dbReference type="EMBL" id="CP002547">
    <property type="protein sequence ID" value="ADY56596.1"/>
    <property type="molecule type" value="Genomic_DNA"/>
</dbReference>
<comment type="cofactor">
    <cofactor evidence="4">
        <name>Zn(2+)</name>
        <dbReference type="ChEBI" id="CHEBI:29105"/>
    </cofactor>
    <text evidence="4">Binds 1 zinc ion per subunit.</text>
</comment>
<comment type="catalytic activity">
    <reaction evidence="4">
        <text>S-adenosyl-L-homocysteine + H2O + H(+) = S-inosyl-L-homocysteine + NH4(+)</text>
        <dbReference type="Rhea" id="RHEA:20716"/>
        <dbReference type="ChEBI" id="CHEBI:15377"/>
        <dbReference type="ChEBI" id="CHEBI:15378"/>
        <dbReference type="ChEBI" id="CHEBI:28938"/>
        <dbReference type="ChEBI" id="CHEBI:57856"/>
        <dbReference type="ChEBI" id="CHEBI:57985"/>
        <dbReference type="EC" id="3.5.4.28"/>
    </reaction>
</comment>
<feature type="binding site" evidence="4">
    <location>
        <position position="95"/>
    </location>
    <ligand>
        <name>substrate</name>
    </ligand>
</feature>
<proteinExistence type="inferred from homology"/>
<dbReference type="RefSeq" id="WP_013625461.1">
    <property type="nucleotide sequence ID" value="NC_015172.1"/>
</dbReference>
<dbReference type="HAMAP" id="MF_01281">
    <property type="entry name" value="MTA_SAH_deamin"/>
    <property type="match status" value="1"/>
</dbReference>
<dbReference type="InterPro" id="IPR011059">
    <property type="entry name" value="Metal-dep_hydrolase_composite"/>
</dbReference>
<feature type="binding site" evidence="4">
    <location>
        <position position="66"/>
    </location>
    <ligand>
        <name>Zn(2+)</name>
        <dbReference type="ChEBI" id="CHEBI:29105"/>
    </ligand>
</feature>
<evidence type="ECO:0000256" key="3">
    <source>
        <dbReference type="ARBA" id="ARBA00022833"/>
    </source>
</evidence>
<organism evidence="6 7">
    <name type="scientific">Syntrophobotulus glycolicus (strain DSM 8271 / FlGlyR)</name>
    <dbReference type="NCBI Taxonomy" id="645991"/>
    <lineage>
        <taxon>Bacteria</taxon>
        <taxon>Bacillati</taxon>
        <taxon>Bacillota</taxon>
        <taxon>Clostridia</taxon>
        <taxon>Eubacteriales</taxon>
        <taxon>Desulfitobacteriaceae</taxon>
        <taxon>Syntrophobotulus</taxon>
    </lineage>
</organism>
<dbReference type="InterPro" id="IPR050287">
    <property type="entry name" value="MTA/SAH_deaminase"/>
</dbReference>
<dbReference type="STRING" id="645991.Sgly_2308"/>
<reference evidence="7" key="2">
    <citation type="submission" date="2011-02" db="EMBL/GenBank/DDBJ databases">
        <title>The complete genome of Syntrophobotulus glycolicus DSM 8271.</title>
        <authorList>
            <person name="Lucas S."/>
            <person name="Copeland A."/>
            <person name="Lapidus A."/>
            <person name="Bruce D."/>
            <person name="Goodwin L."/>
            <person name="Pitluck S."/>
            <person name="Kyrpides N."/>
            <person name="Mavromatis K."/>
            <person name="Pagani I."/>
            <person name="Ivanova N."/>
            <person name="Mikhailova N."/>
            <person name="Chertkov O."/>
            <person name="Held B."/>
            <person name="Detter J.C."/>
            <person name="Tapia R."/>
            <person name="Han C."/>
            <person name="Land M."/>
            <person name="Hauser L."/>
            <person name="Markowitz V."/>
            <person name="Cheng J.-F."/>
            <person name="Hugenholtz P."/>
            <person name="Woyke T."/>
            <person name="Wu D."/>
            <person name="Spring S."/>
            <person name="Schroeder M."/>
            <person name="Brambilla E."/>
            <person name="Klenk H.-P."/>
            <person name="Eisen J.A."/>
        </authorList>
    </citation>
    <scope>NUCLEOTIDE SEQUENCE [LARGE SCALE GENOMIC DNA]</scope>
    <source>
        <strain evidence="7">DSM 8271 / FlGlyR</strain>
    </source>
</reference>
<dbReference type="KEGG" id="sgy:Sgly_2308"/>
<dbReference type="Pfam" id="PF01979">
    <property type="entry name" value="Amidohydro_1"/>
    <property type="match status" value="1"/>
</dbReference>
<dbReference type="EC" id="3.5.4.31" evidence="4"/>
<evidence type="ECO:0000313" key="6">
    <source>
        <dbReference type="EMBL" id="ADY56596.1"/>
    </source>
</evidence>
<dbReference type="GO" id="GO:0090614">
    <property type="term" value="F:5'-methylthioadenosine deaminase activity"/>
    <property type="evidence" value="ECO:0007669"/>
    <property type="project" value="UniProtKB-UniRule"/>
</dbReference>
<dbReference type="Proteomes" id="UP000007488">
    <property type="component" value="Chromosome"/>
</dbReference>
<dbReference type="HOGENOM" id="CLU_012358_2_1_9"/>
<dbReference type="GO" id="GO:0046872">
    <property type="term" value="F:metal ion binding"/>
    <property type="evidence" value="ECO:0007669"/>
    <property type="project" value="UniProtKB-KW"/>
</dbReference>
<evidence type="ECO:0000259" key="5">
    <source>
        <dbReference type="Pfam" id="PF01979"/>
    </source>
</evidence>
<evidence type="ECO:0000313" key="7">
    <source>
        <dbReference type="Proteomes" id="UP000007488"/>
    </source>
</evidence>
<comment type="catalytic activity">
    <reaction evidence="4">
        <text>S-methyl-5'-thioadenosine + H2O + H(+) = S-methyl-5'-thioinosine + NH4(+)</text>
        <dbReference type="Rhea" id="RHEA:25025"/>
        <dbReference type="ChEBI" id="CHEBI:15377"/>
        <dbReference type="ChEBI" id="CHEBI:15378"/>
        <dbReference type="ChEBI" id="CHEBI:17509"/>
        <dbReference type="ChEBI" id="CHEBI:28938"/>
        <dbReference type="ChEBI" id="CHEBI:48595"/>
        <dbReference type="EC" id="3.5.4.31"/>
    </reaction>
</comment>
<evidence type="ECO:0000256" key="1">
    <source>
        <dbReference type="ARBA" id="ARBA00022723"/>
    </source>
</evidence>
<keyword evidence="7" id="KW-1185">Reference proteome</keyword>
<comment type="function">
    <text evidence="4">Catalyzes the deamination of 5-methylthioadenosine and S-adenosyl-L-homocysteine into 5-methylthioinosine and S-inosyl-L-homocysteine, respectively. Is also able to deaminate adenosine.</text>
</comment>
<name>F0SUE6_SYNGF</name>
<evidence type="ECO:0000256" key="4">
    <source>
        <dbReference type="HAMAP-Rule" id="MF_01281"/>
    </source>
</evidence>
<dbReference type="InterPro" id="IPR032466">
    <property type="entry name" value="Metal_Hydrolase"/>
</dbReference>
<evidence type="ECO:0000256" key="2">
    <source>
        <dbReference type="ARBA" id="ARBA00022801"/>
    </source>
</evidence>
<feature type="binding site" evidence="4">
    <location>
        <position position="186"/>
    </location>
    <ligand>
        <name>substrate</name>
    </ligand>
</feature>
<dbReference type="FunFam" id="3.20.20.140:FF:000014">
    <property type="entry name" value="5-methylthioadenosine/S-adenosylhomocysteine deaminase"/>
    <property type="match status" value="1"/>
</dbReference>
<dbReference type="Gene3D" id="2.30.40.10">
    <property type="entry name" value="Urease, subunit C, domain 1"/>
    <property type="match status" value="1"/>
</dbReference>
<dbReference type="PANTHER" id="PTHR43794:SF11">
    <property type="entry name" value="AMIDOHYDROLASE-RELATED DOMAIN-CONTAINING PROTEIN"/>
    <property type="match status" value="1"/>
</dbReference>
<dbReference type="EC" id="3.5.4.28" evidence="4"/>
<feature type="binding site" evidence="4">
    <location>
        <position position="301"/>
    </location>
    <ligand>
        <name>substrate</name>
    </ligand>
</feature>
<feature type="binding site" evidence="4">
    <location>
        <position position="301"/>
    </location>
    <ligand>
        <name>Zn(2+)</name>
        <dbReference type="ChEBI" id="CHEBI:29105"/>
    </ligand>
</feature>